<dbReference type="Pfam" id="PF04717">
    <property type="entry name" value="Phage_base_V"/>
    <property type="match status" value="1"/>
</dbReference>
<dbReference type="EMBL" id="JBHTLX010000016">
    <property type="protein sequence ID" value="MFD1248419.1"/>
    <property type="molecule type" value="Genomic_DNA"/>
</dbReference>
<protein>
    <submittedName>
        <fullName evidence="2">Phage baseplate assembly protein V</fullName>
    </submittedName>
</protein>
<accession>A0ABW3W069</accession>
<name>A0ABW3W069_9ACTN</name>
<organism evidence="2 3">
    <name type="scientific">Nocardioides ginsengisoli</name>
    <dbReference type="NCBI Taxonomy" id="363868"/>
    <lineage>
        <taxon>Bacteria</taxon>
        <taxon>Bacillati</taxon>
        <taxon>Actinomycetota</taxon>
        <taxon>Actinomycetes</taxon>
        <taxon>Propionibacteriales</taxon>
        <taxon>Nocardioidaceae</taxon>
        <taxon>Nocardioides</taxon>
    </lineage>
</organism>
<evidence type="ECO:0000259" key="1">
    <source>
        <dbReference type="Pfam" id="PF04717"/>
    </source>
</evidence>
<dbReference type="Proteomes" id="UP001597229">
    <property type="component" value="Unassembled WGS sequence"/>
</dbReference>
<reference evidence="3" key="1">
    <citation type="journal article" date="2019" name="Int. J. Syst. Evol. Microbiol.">
        <title>The Global Catalogue of Microorganisms (GCM) 10K type strain sequencing project: providing services to taxonomists for standard genome sequencing and annotation.</title>
        <authorList>
            <consortium name="The Broad Institute Genomics Platform"/>
            <consortium name="The Broad Institute Genome Sequencing Center for Infectious Disease"/>
            <person name="Wu L."/>
            <person name="Ma J."/>
        </authorList>
    </citation>
    <scope>NUCLEOTIDE SEQUENCE [LARGE SCALE GENOMIC DNA]</scope>
    <source>
        <strain evidence="3">CCUG 52478</strain>
    </source>
</reference>
<keyword evidence="3" id="KW-1185">Reference proteome</keyword>
<feature type="domain" description="Gp5/Type VI secretion system Vgr protein OB-fold" evidence="1">
    <location>
        <begin position="17"/>
        <end position="95"/>
    </location>
</feature>
<dbReference type="SUPFAM" id="SSF69255">
    <property type="entry name" value="gp5 N-terminal domain-like"/>
    <property type="match status" value="1"/>
</dbReference>
<comment type="caution">
    <text evidence="2">The sequence shown here is derived from an EMBL/GenBank/DDBJ whole genome shotgun (WGS) entry which is preliminary data.</text>
</comment>
<dbReference type="Gene3D" id="2.40.50.230">
    <property type="entry name" value="Gp5 N-terminal domain"/>
    <property type="match status" value="1"/>
</dbReference>
<dbReference type="InterPro" id="IPR006531">
    <property type="entry name" value="Gp5/Vgr_OB"/>
</dbReference>
<evidence type="ECO:0000313" key="2">
    <source>
        <dbReference type="EMBL" id="MFD1248419.1"/>
    </source>
</evidence>
<gene>
    <name evidence="2" type="ORF">ACFQ3F_11540</name>
</gene>
<dbReference type="InterPro" id="IPR037026">
    <property type="entry name" value="Vgr_OB-fold_dom_sf"/>
</dbReference>
<proteinExistence type="predicted"/>
<evidence type="ECO:0000313" key="3">
    <source>
        <dbReference type="Proteomes" id="UP001597229"/>
    </source>
</evidence>
<dbReference type="RefSeq" id="WP_367917933.1">
    <property type="nucleotide sequence ID" value="NZ_BAABAC010000006.1"/>
</dbReference>
<sequence length="222" mass="23357">MSAHAVEHPGQLFHGLYPATVTGLQGDPDGRQRIEVEFPWLPDVGSGPPRAWATIVTPYADDDQGFQMLPEVDSTVVVGFQAGYLDHPYVVGAVWNGKAAAPESFSNSNDKRLIRSRAGSRLEFDDTAGAVKVTVETPSGHHLVLDDGQGSVEVRCASGSTITMNMAGGIRIEAASTIEVSAAMVTVDAPMSRFTGIVECTTLIADAGVVSPSYTPGAGNVW</sequence>